<accession>F9S166</accession>
<dbReference type="InterPro" id="IPR032675">
    <property type="entry name" value="LRR_dom_sf"/>
</dbReference>
<dbReference type="Pfam" id="PF13306">
    <property type="entry name" value="LRR_5"/>
    <property type="match status" value="1"/>
</dbReference>
<organism evidence="1 2">
    <name type="scientific">Vibrio ichthyoenteri ATCC 700023</name>
    <dbReference type="NCBI Taxonomy" id="870968"/>
    <lineage>
        <taxon>Bacteria</taxon>
        <taxon>Pseudomonadati</taxon>
        <taxon>Pseudomonadota</taxon>
        <taxon>Gammaproteobacteria</taxon>
        <taxon>Vibrionales</taxon>
        <taxon>Vibrionaceae</taxon>
        <taxon>Vibrio</taxon>
    </lineage>
</organism>
<sequence>MEYFARYTEIVIPNQFNDVAVEAIGSDAFRRSKLTKVTLPDSLKLIGHAAFTDNKLLELEIPASVTRIEEYAFWNNEAIKVIAYNRDTQVDYAAFASESSDEEDDYYGYPEDVVYR</sequence>
<dbReference type="AlphaFoldDB" id="F9S166"/>
<gene>
    <name evidence="1" type="ORF">VII00023_21692</name>
</gene>
<proteinExistence type="predicted"/>
<comment type="caution">
    <text evidence="1">The sequence shown here is derived from an EMBL/GenBank/DDBJ whole genome shotgun (WGS) entry which is preliminary data.</text>
</comment>
<dbReference type="Proteomes" id="UP000004605">
    <property type="component" value="Unassembled WGS sequence"/>
</dbReference>
<name>F9S166_9VIBR</name>
<dbReference type="InterPro" id="IPR026906">
    <property type="entry name" value="LRR_5"/>
</dbReference>
<evidence type="ECO:0000313" key="1">
    <source>
        <dbReference type="EMBL" id="EGU42109.1"/>
    </source>
</evidence>
<dbReference type="Gene3D" id="3.80.10.10">
    <property type="entry name" value="Ribonuclease Inhibitor"/>
    <property type="match status" value="1"/>
</dbReference>
<dbReference type="EMBL" id="AFWF01000101">
    <property type="protein sequence ID" value="EGU42109.1"/>
    <property type="molecule type" value="Genomic_DNA"/>
</dbReference>
<dbReference type="RefSeq" id="WP_006711837.1">
    <property type="nucleotide sequence ID" value="NZ_AFWF01000101.1"/>
</dbReference>
<keyword evidence="2" id="KW-1185">Reference proteome</keyword>
<evidence type="ECO:0000313" key="2">
    <source>
        <dbReference type="Proteomes" id="UP000004605"/>
    </source>
</evidence>
<reference evidence="1 2" key="1">
    <citation type="journal article" date="2012" name="Int. J. Syst. Evol. Microbiol.">
        <title>Vibrio caribbeanicus sp. nov., isolated from the marine sponge Scleritoderma cyanea.</title>
        <authorList>
            <person name="Hoffmann M."/>
            <person name="Monday S.R."/>
            <person name="Allard M.W."/>
            <person name="Strain E.A."/>
            <person name="Whittaker P."/>
            <person name="Naum M."/>
            <person name="McCarthy P.J."/>
            <person name="Lopez J.V."/>
            <person name="Fischer M."/>
            <person name="Brown E.W."/>
        </authorList>
    </citation>
    <scope>NUCLEOTIDE SEQUENCE [LARGE SCALE GENOMIC DNA]</scope>
    <source>
        <strain evidence="1 2">ATCC 700023</strain>
    </source>
</reference>
<protein>
    <submittedName>
        <fullName evidence="1">FNIP protein</fullName>
    </submittedName>
</protein>